<dbReference type="Proteomes" id="UP001269819">
    <property type="component" value="Unassembled WGS sequence"/>
</dbReference>
<keyword evidence="2" id="KW-1185">Reference proteome</keyword>
<proteinExistence type="predicted"/>
<accession>A0ABU3W0W8</accession>
<organism evidence="1 2">
    <name type="scientific">Marinobacter xestospongiae</name>
    <dbReference type="NCBI Taxonomy" id="994319"/>
    <lineage>
        <taxon>Bacteria</taxon>
        <taxon>Pseudomonadati</taxon>
        <taxon>Pseudomonadota</taxon>
        <taxon>Gammaproteobacteria</taxon>
        <taxon>Pseudomonadales</taxon>
        <taxon>Marinobacteraceae</taxon>
        <taxon>Marinobacter</taxon>
    </lineage>
</organism>
<protein>
    <recommendedName>
        <fullName evidence="3">Transposase</fullName>
    </recommendedName>
</protein>
<evidence type="ECO:0000313" key="2">
    <source>
        <dbReference type="Proteomes" id="UP001269819"/>
    </source>
</evidence>
<evidence type="ECO:0008006" key="3">
    <source>
        <dbReference type="Google" id="ProtNLM"/>
    </source>
</evidence>
<name>A0ABU3W0W8_9GAMM</name>
<dbReference type="RefSeq" id="WP_316974621.1">
    <property type="nucleotide sequence ID" value="NZ_JAWIIJ010000011.1"/>
</dbReference>
<sequence>MTTSTEVNRYCHVRYSEKLQEMLLEAQRQTTRSLVAQGIERFSKETGYACRLYVYELLISEVKQAPVEGKGTLAIKNRGRPISNLSRFP</sequence>
<gene>
    <name evidence="1" type="ORF">RYS15_15990</name>
</gene>
<reference evidence="1 2" key="1">
    <citation type="submission" date="2023-10" db="EMBL/GenBank/DDBJ databases">
        <title>Characteristics and mechanism of a salt-tolerant marine origin heterotrophic nitrifying- aerobic denitrifying bacteria Marinobacter xestospongiae HN1.</title>
        <authorList>
            <person name="Qi R."/>
        </authorList>
    </citation>
    <scope>NUCLEOTIDE SEQUENCE [LARGE SCALE GENOMIC DNA]</scope>
    <source>
        <strain evidence="1 2">HN1</strain>
    </source>
</reference>
<dbReference type="EMBL" id="JAWIIJ010000011">
    <property type="protein sequence ID" value="MDV2080188.1"/>
    <property type="molecule type" value="Genomic_DNA"/>
</dbReference>
<comment type="caution">
    <text evidence="1">The sequence shown here is derived from an EMBL/GenBank/DDBJ whole genome shotgun (WGS) entry which is preliminary data.</text>
</comment>
<evidence type="ECO:0000313" key="1">
    <source>
        <dbReference type="EMBL" id="MDV2080188.1"/>
    </source>
</evidence>